<dbReference type="EMBL" id="MG962366">
    <property type="protein sequence ID" value="AVO24969.1"/>
    <property type="molecule type" value="Genomic_DNA"/>
</dbReference>
<dbReference type="RefSeq" id="YP_010059048.1">
    <property type="nucleotide sequence ID" value="NC_054724.1"/>
</dbReference>
<accession>A0A2P1JXA0</accession>
<evidence type="ECO:0000313" key="2">
    <source>
        <dbReference type="Proteomes" id="UP000241290"/>
    </source>
</evidence>
<name>A0A2P1JXA0_9CAUD</name>
<dbReference type="Proteomes" id="UP000241290">
    <property type="component" value="Genome"/>
</dbReference>
<evidence type="ECO:0000313" key="1">
    <source>
        <dbReference type="EMBL" id="AVO24969.1"/>
    </source>
</evidence>
<proteinExistence type="predicted"/>
<keyword evidence="2" id="KW-1185">Reference proteome</keyword>
<reference evidence="2" key="1">
    <citation type="submission" date="2018-02" db="EMBL/GenBank/DDBJ databases">
        <authorList>
            <person name="Cohen D.B."/>
            <person name="Kent A.D."/>
        </authorList>
    </citation>
    <scope>NUCLEOTIDE SEQUENCE [LARGE SCALE GENOMIC DNA]</scope>
</reference>
<gene>
    <name evidence="1" type="primary">26</name>
    <name evidence="1" type="ORF">SEA_FINCH_26</name>
</gene>
<dbReference type="KEGG" id="vg:64766279"/>
<dbReference type="GeneID" id="64766279"/>
<organism evidence="1 2">
    <name type="scientific">Rhodococcus phage Finch</name>
    <dbReference type="NCBI Taxonomy" id="2094144"/>
    <lineage>
        <taxon>Viruses</taxon>
        <taxon>Duplodnaviria</taxon>
        <taxon>Heunggongvirae</taxon>
        <taxon>Uroviricota</taxon>
        <taxon>Caudoviricetes</taxon>
        <taxon>Finchvirus</taxon>
        <taxon>Finchvirus finch</taxon>
    </lineage>
</organism>
<protein>
    <submittedName>
        <fullName evidence="1">Uncharacterized protein</fullName>
    </submittedName>
</protein>
<sequence>MSTLTYSDLTKLGRIVDAAEEGRNVAFLEDGERSDGTARSLGHGGFLSSTDDIREAELRITMSTGVERYELVSDLMERLGESFFLI</sequence>